<name>A0A291F0N4_9ASTR</name>
<reference evidence="9" key="2">
    <citation type="submission" date="2017-08" db="EMBL/GenBank/DDBJ databases">
        <authorList>
            <person name="Knox E.B."/>
        </authorList>
    </citation>
    <scope>NUCLEOTIDE SEQUENCE</scope>
</reference>
<reference evidence="9" key="1">
    <citation type="journal article" date="2014" name="Proc. Natl. Acad. Sci. U.S.A.">
        <title>The dynamic history of plastid genomes in the Campanulaceae sensu lato is unique among angiosperms.</title>
        <authorList>
            <person name="Knox E.B."/>
        </authorList>
    </citation>
    <scope>NUCLEOTIDE SEQUENCE</scope>
</reference>
<dbReference type="GO" id="GO:0009532">
    <property type="term" value="C:plastid stroma"/>
    <property type="evidence" value="ECO:0007669"/>
    <property type="project" value="UniProtKB-ARBA"/>
</dbReference>
<feature type="active site" evidence="6">
    <location>
        <position position="135"/>
    </location>
</feature>
<dbReference type="EC" id="3.4.21.92" evidence="6"/>
<comment type="function">
    <text evidence="6">Cleaves peptides in various proteins in a process that requires ATP hydrolysis. Has a chymotrypsin-like activity. Plays a major role in the degradation of misfolded proteins.</text>
</comment>
<feature type="compositionally biased region" description="Basic and acidic residues" evidence="8">
    <location>
        <begin position="201"/>
        <end position="226"/>
    </location>
</feature>
<accession>A0A291F0N4</accession>
<keyword evidence="5 6" id="KW-0720">Serine protease</keyword>
<dbReference type="SUPFAM" id="SSF52096">
    <property type="entry name" value="ClpP/crotonase"/>
    <property type="match status" value="1"/>
</dbReference>
<evidence type="ECO:0000256" key="4">
    <source>
        <dbReference type="ARBA" id="ARBA00022801"/>
    </source>
</evidence>
<dbReference type="GO" id="GO:0051117">
    <property type="term" value="F:ATPase binding"/>
    <property type="evidence" value="ECO:0007669"/>
    <property type="project" value="TreeGrafter"/>
</dbReference>
<comment type="subcellular location">
    <subcellularLocation>
        <location evidence="6">Cytoplasm</location>
    </subcellularLocation>
</comment>
<dbReference type="GO" id="GO:0006515">
    <property type="term" value="P:protein quality control for misfolded or incompletely synthesized proteins"/>
    <property type="evidence" value="ECO:0007669"/>
    <property type="project" value="TreeGrafter"/>
</dbReference>
<dbReference type="Gene3D" id="3.90.226.10">
    <property type="entry name" value="2-enoyl-CoA Hydratase, Chain A, domain 1"/>
    <property type="match status" value="1"/>
</dbReference>
<gene>
    <name evidence="6 9" type="primary">clpP</name>
    <name evidence="9" type="ORF">Lo_the1Pt0685</name>
</gene>
<evidence type="ECO:0000313" key="9">
    <source>
        <dbReference type="EMBL" id="ATG25694.1"/>
    </source>
</evidence>
<evidence type="ECO:0000256" key="1">
    <source>
        <dbReference type="ARBA" id="ARBA00007039"/>
    </source>
</evidence>
<evidence type="ECO:0000256" key="2">
    <source>
        <dbReference type="ARBA" id="ARBA00022640"/>
    </source>
</evidence>
<keyword evidence="6" id="KW-0963">Cytoplasm</keyword>
<organism evidence="9">
    <name type="scientific">Lobelia thermalis</name>
    <dbReference type="NCBI Taxonomy" id="2041134"/>
    <lineage>
        <taxon>Eukaryota</taxon>
        <taxon>Viridiplantae</taxon>
        <taxon>Streptophyta</taxon>
        <taxon>Embryophyta</taxon>
        <taxon>Tracheophyta</taxon>
        <taxon>Spermatophyta</taxon>
        <taxon>Magnoliopsida</taxon>
        <taxon>eudicotyledons</taxon>
        <taxon>Gunneridae</taxon>
        <taxon>Pentapetalae</taxon>
        <taxon>asterids</taxon>
        <taxon>campanulids</taxon>
        <taxon>Asterales</taxon>
        <taxon>Campanulaceae</taxon>
        <taxon>Lobelia</taxon>
    </lineage>
</organism>
<keyword evidence="4 6" id="KW-0378">Hydrolase</keyword>
<dbReference type="GO" id="GO:0009368">
    <property type="term" value="C:endopeptidase Clp complex"/>
    <property type="evidence" value="ECO:0007669"/>
    <property type="project" value="TreeGrafter"/>
</dbReference>
<comment type="similarity">
    <text evidence="1 6 7">Belongs to the peptidase S14 family.</text>
</comment>
<evidence type="ECO:0000256" key="5">
    <source>
        <dbReference type="ARBA" id="ARBA00022825"/>
    </source>
</evidence>
<dbReference type="PANTHER" id="PTHR10381:SF15">
    <property type="entry name" value="CHLOROPLASTIC ATP-DEPENDENT CLP PROTEASE PROTEOLYTIC SUBUNIT 1"/>
    <property type="match status" value="1"/>
</dbReference>
<proteinExistence type="inferred from homology"/>
<dbReference type="PRINTS" id="PR00127">
    <property type="entry name" value="CLPPROTEASEP"/>
</dbReference>
<geneLocation type="plastid" evidence="9"/>
<dbReference type="InterPro" id="IPR001907">
    <property type="entry name" value="ClpP"/>
</dbReference>
<dbReference type="PANTHER" id="PTHR10381">
    <property type="entry name" value="ATP-DEPENDENT CLP PROTEASE PROTEOLYTIC SUBUNIT"/>
    <property type="match status" value="1"/>
</dbReference>
<keyword evidence="3 6" id="KW-0645">Protease</keyword>
<dbReference type="GeneID" id="34728032"/>
<evidence type="ECO:0000256" key="3">
    <source>
        <dbReference type="ARBA" id="ARBA00022670"/>
    </source>
</evidence>
<dbReference type="CDD" id="cd07017">
    <property type="entry name" value="S14_ClpP_2"/>
    <property type="match status" value="1"/>
</dbReference>
<feature type="region of interest" description="Disordered" evidence="8">
    <location>
        <begin position="198"/>
        <end position="226"/>
    </location>
</feature>
<feature type="active site" description="Nucleophile" evidence="6">
    <location>
        <position position="110"/>
    </location>
</feature>
<keyword evidence="2 9" id="KW-0934">Plastid</keyword>
<comment type="subunit">
    <text evidence="6">Component of the chloroplastic Clp protease core complex.</text>
</comment>
<comment type="catalytic activity">
    <reaction evidence="6">
        <text>Hydrolysis of proteins to small peptides in the presence of ATP and magnesium. alpha-casein is the usual test substrate. In the absence of ATP, only oligopeptides shorter than five residues are hydrolyzed (such as succinyl-Leu-Tyr-|-NHMec, and Leu-Tyr-Leu-|-Tyr-Trp, in which cleavage of the -Tyr-|-Leu- and -Tyr-|-Trp bonds also occurs).</text>
        <dbReference type="EC" id="3.4.21.92"/>
    </reaction>
</comment>
<dbReference type="HAMAP" id="MF_00444">
    <property type="entry name" value="ClpP"/>
    <property type="match status" value="1"/>
</dbReference>
<dbReference type="GO" id="GO:0004176">
    <property type="term" value="F:ATP-dependent peptidase activity"/>
    <property type="evidence" value="ECO:0007669"/>
    <property type="project" value="InterPro"/>
</dbReference>
<dbReference type="InterPro" id="IPR023562">
    <property type="entry name" value="ClpP/TepA"/>
</dbReference>
<evidence type="ECO:0000256" key="7">
    <source>
        <dbReference type="RuleBase" id="RU003567"/>
    </source>
</evidence>
<sequence length="226" mass="25577">MPVGVPKVPADDEFYFKLAEGEEEEKETWIDLFDRLYRERAIFLCQDINLEVTNHIVGLMVFLNLDDHTRDQFLFINSTGGTVLHGAAMHNAMFAIEADVRTIGLGTVASMAAFVLASGTPPKRFALSHSRVMIHQPKAAFIEGPPDDVAVDTDSVQRIRNSITDFFATKAGKPFWIVYEDMERDAFMSPEEAEAYGIVDEVYKPEPKNGEKKEEEKKEEEKQEIE</sequence>
<dbReference type="EMBL" id="MF770614">
    <property type="protein sequence ID" value="ATG25694.1"/>
    <property type="molecule type" value="Genomic_DNA"/>
</dbReference>
<dbReference type="Pfam" id="PF00574">
    <property type="entry name" value="CLP_protease"/>
    <property type="match status" value="1"/>
</dbReference>
<dbReference type="InterPro" id="IPR029045">
    <property type="entry name" value="ClpP/crotonase-like_dom_sf"/>
</dbReference>
<dbReference type="GO" id="GO:0004252">
    <property type="term" value="F:serine-type endopeptidase activity"/>
    <property type="evidence" value="ECO:0007669"/>
    <property type="project" value="UniProtKB-UniRule"/>
</dbReference>
<evidence type="ECO:0000256" key="8">
    <source>
        <dbReference type="SAM" id="MobiDB-lite"/>
    </source>
</evidence>
<evidence type="ECO:0000256" key="6">
    <source>
        <dbReference type="HAMAP-Rule" id="MF_00444"/>
    </source>
</evidence>
<dbReference type="AlphaFoldDB" id="A0A291F0N4"/>
<dbReference type="RefSeq" id="YP_009435693.1">
    <property type="nucleotide sequence ID" value="NC_036081.1"/>
</dbReference>
<protein>
    <recommendedName>
        <fullName evidence="6 7">ATP-dependent Clp protease proteolytic subunit</fullName>
        <ecNumber evidence="6">3.4.21.92</ecNumber>
    </recommendedName>
    <alternativeName>
        <fullName evidence="6">Endopeptidase Clp</fullName>
    </alternativeName>
</protein>